<keyword evidence="3" id="KW-1185">Reference proteome</keyword>
<feature type="chain" id="PRO_5011648322" description="LTXXQ motif family protein" evidence="1">
    <location>
        <begin position="21"/>
        <end position="158"/>
    </location>
</feature>
<dbReference type="Proteomes" id="UP000199537">
    <property type="component" value="Unassembled WGS sequence"/>
</dbReference>
<feature type="signal peptide" evidence="1">
    <location>
        <begin position="1"/>
        <end position="20"/>
    </location>
</feature>
<protein>
    <recommendedName>
        <fullName evidence="4">LTXXQ motif family protein</fullName>
    </recommendedName>
</protein>
<name>A0A1I7NDB6_9BACT</name>
<evidence type="ECO:0008006" key="4">
    <source>
        <dbReference type="Google" id="ProtNLM"/>
    </source>
</evidence>
<proteinExistence type="predicted"/>
<gene>
    <name evidence="2" type="ORF">SAMN05660895_1419</name>
</gene>
<keyword evidence="1" id="KW-0732">Signal</keyword>
<organism evidence="2 3">
    <name type="scientific">Thermoflavifilum thermophilum</name>
    <dbReference type="NCBI Taxonomy" id="1393122"/>
    <lineage>
        <taxon>Bacteria</taxon>
        <taxon>Pseudomonadati</taxon>
        <taxon>Bacteroidota</taxon>
        <taxon>Chitinophagia</taxon>
        <taxon>Chitinophagales</taxon>
        <taxon>Chitinophagaceae</taxon>
        <taxon>Thermoflavifilum</taxon>
    </lineage>
</organism>
<dbReference type="AlphaFoldDB" id="A0A1I7NDB6"/>
<evidence type="ECO:0000313" key="2">
    <source>
        <dbReference type="EMBL" id="SFV32675.1"/>
    </source>
</evidence>
<dbReference type="STRING" id="1393122.SAMN05660895_1419"/>
<dbReference type="EMBL" id="FPCJ01000001">
    <property type="protein sequence ID" value="SFV32675.1"/>
    <property type="molecule type" value="Genomic_DNA"/>
</dbReference>
<evidence type="ECO:0000256" key="1">
    <source>
        <dbReference type="SAM" id="SignalP"/>
    </source>
</evidence>
<accession>A0A1I7NDB6</accession>
<dbReference type="Gene3D" id="1.20.120.1490">
    <property type="match status" value="1"/>
</dbReference>
<evidence type="ECO:0000313" key="3">
    <source>
        <dbReference type="Proteomes" id="UP000199537"/>
    </source>
</evidence>
<sequence>MRRSYLCLFFLVLAATQVNFTRLKAQNNARALQRIEALKIAYISQRLNLTPEEAEKFWPIYNQYEQEMNAARQQHRQQQLNAQHLASATDAQVNEALNDELAYEQQLVDIRKKYRQQFERVLPPRKVALLFVAEREFTNQLINQLKERQQRRRLQQKP</sequence>
<reference evidence="3" key="1">
    <citation type="submission" date="2016-10" db="EMBL/GenBank/DDBJ databases">
        <authorList>
            <person name="Varghese N."/>
            <person name="Submissions S."/>
        </authorList>
    </citation>
    <scope>NUCLEOTIDE SEQUENCE [LARGE SCALE GENOMIC DNA]</scope>
    <source>
        <strain evidence="3">DSM 14807</strain>
    </source>
</reference>